<sequence>MAIDFTAPVYLMRAVLPFMQKQTSGTIFNVSSKAETSGAAAGITYTAAKHGLVGATKQTVWRYRWEGIRCNAICPSPGATKVSDSMVKEKTDVASLQQLTPVQNFDLGAALRGAAAAGCGGGDDCVSDFGRESQCER</sequence>
<proteinExistence type="predicted"/>
<evidence type="ECO:0000313" key="2">
    <source>
        <dbReference type="Proteomes" id="UP001186974"/>
    </source>
</evidence>
<organism evidence="1 2">
    <name type="scientific">Coniosporium uncinatum</name>
    <dbReference type="NCBI Taxonomy" id="93489"/>
    <lineage>
        <taxon>Eukaryota</taxon>
        <taxon>Fungi</taxon>
        <taxon>Dikarya</taxon>
        <taxon>Ascomycota</taxon>
        <taxon>Pezizomycotina</taxon>
        <taxon>Dothideomycetes</taxon>
        <taxon>Dothideomycetes incertae sedis</taxon>
        <taxon>Coniosporium</taxon>
    </lineage>
</organism>
<protein>
    <submittedName>
        <fullName evidence="1">Uncharacterized protein</fullName>
    </submittedName>
</protein>
<accession>A0ACC3E025</accession>
<evidence type="ECO:0000313" key="1">
    <source>
        <dbReference type="EMBL" id="KAK3082309.1"/>
    </source>
</evidence>
<keyword evidence="2" id="KW-1185">Reference proteome</keyword>
<name>A0ACC3E025_9PEZI</name>
<comment type="caution">
    <text evidence="1">The sequence shown here is derived from an EMBL/GenBank/DDBJ whole genome shotgun (WGS) entry which is preliminary data.</text>
</comment>
<reference evidence="1" key="1">
    <citation type="submission" date="2024-09" db="EMBL/GenBank/DDBJ databases">
        <title>Black Yeasts Isolated from many extreme environments.</title>
        <authorList>
            <person name="Coleine C."/>
            <person name="Stajich J.E."/>
            <person name="Selbmann L."/>
        </authorList>
    </citation>
    <scope>NUCLEOTIDE SEQUENCE</scope>
    <source>
        <strain evidence="1">CCFEE 5737</strain>
    </source>
</reference>
<dbReference type="EMBL" id="JAWDJW010000002">
    <property type="protein sequence ID" value="KAK3082309.1"/>
    <property type="molecule type" value="Genomic_DNA"/>
</dbReference>
<dbReference type="Proteomes" id="UP001186974">
    <property type="component" value="Unassembled WGS sequence"/>
</dbReference>
<gene>
    <name evidence="1" type="ORF">LTS18_007865</name>
</gene>